<organism evidence="2 3">
    <name type="scientific">Methanobacterium congolense</name>
    <dbReference type="NCBI Taxonomy" id="118062"/>
    <lineage>
        <taxon>Archaea</taxon>
        <taxon>Methanobacteriati</taxon>
        <taxon>Methanobacteriota</taxon>
        <taxon>Methanomada group</taxon>
        <taxon>Methanobacteria</taxon>
        <taxon>Methanobacteriales</taxon>
        <taxon>Methanobacteriaceae</taxon>
        <taxon>Methanobacterium</taxon>
    </lineage>
</organism>
<accession>A0A1D3L008</accession>
<dbReference type="SMART" id="SM00871">
    <property type="entry name" value="AraC_E_bind"/>
    <property type="match status" value="1"/>
</dbReference>
<evidence type="ECO:0000313" key="2">
    <source>
        <dbReference type="EMBL" id="SCG84876.1"/>
    </source>
</evidence>
<keyword evidence="3" id="KW-1185">Reference proteome</keyword>
<dbReference type="Proteomes" id="UP000094707">
    <property type="component" value="Chromosome I"/>
</dbReference>
<dbReference type="GeneID" id="30411159"/>
<dbReference type="Gene3D" id="3.20.80.10">
    <property type="entry name" value="Regulatory factor, effector binding domain"/>
    <property type="match status" value="1"/>
</dbReference>
<dbReference type="PANTHER" id="PTHR40055">
    <property type="entry name" value="TRANSCRIPTIONAL REGULATOR YGIV-RELATED"/>
    <property type="match status" value="1"/>
</dbReference>
<dbReference type="EMBL" id="LT607756">
    <property type="protein sequence ID" value="SCG84876.1"/>
    <property type="molecule type" value="Genomic_DNA"/>
</dbReference>
<dbReference type="InterPro" id="IPR010499">
    <property type="entry name" value="AraC_E-bd"/>
</dbReference>
<reference evidence="2 3" key="1">
    <citation type="submission" date="2016-08" db="EMBL/GenBank/DDBJ databases">
        <authorList>
            <person name="Seilhamer J.J."/>
        </authorList>
    </citation>
    <scope>NUCLEOTIDE SEQUENCE [LARGE SCALE GENOMIC DNA]</scope>
    <source>
        <strain evidence="2">Buetzberg</strain>
    </source>
</reference>
<gene>
    <name evidence="2" type="ORF">MCBB_0295</name>
</gene>
<dbReference type="RefSeq" id="WP_071905943.1">
    <property type="nucleotide sequence ID" value="NZ_LT607756.1"/>
</dbReference>
<dbReference type="PANTHER" id="PTHR40055:SF1">
    <property type="entry name" value="TRANSCRIPTIONAL REGULATOR YGIV-RELATED"/>
    <property type="match status" value="1"/>
</dbReference>
<dbReference type="InterPro" id="IPR029442">
    <property type="entry name" value="GyrI-like"/>
</dbReference>
<name>A0A1D3L008_9EURY</name>
<proteinExistence type="predicted"/>
<evidence type="ECO:0000259" key="1">
    <source>
        <dbReference type="SMART" id="SM00871"/>
    </source>
</evidence>
<evidence type="ECO:0000313" key="3">
    <source>
        <dbReference type="Proteomes" id="UP000094707"/>
    </source>
</evidence>
<dbReference type="KEGG" id="mcub:MCBB_0295"/>
<dbReference type="InterPro" id="IPR050908">
    <property type="entry name" value="SmbC-like"/>
</dbReference>
<dbReference type="AlphaFoldDB" id="A0A1D3L008"/>
<dbReference type="InterPro" id="IPR011256">
    <property type="entry name" value="Reg_factor_effector_dom_sf"/>
</dbReference>
<dbReference type="OrthoDB" id="104532at2157"/>
<feature type="domain" description="AraC effector-binding" evidence="1">
    <location>
        <begin position="1"/>
        <end position="150"/>
    </location>
</feature>
<sequence>MKIEFKEVPKKQVAYIFHKGSFESIPEIMGEVVGWVMSKNLQVAGPPFGVYYTSPQDVSPDEMEFEVGMPFEGEAEGKGNVRVKNVAAHHVLSVMYKGPYSEVGNVYAAVMEYAVKNQYEPAGAPMEIYLNSPQEVPEEELLTEIQFPVVKR</sequence>
<protein>
    <submittedName>
        <fullName evidence="2">Transcription activator effector binding protein</fullName>
    </submittedName>
</protein>
<dbReference type="Pfam" id="PF06445">
    <property type="entry name" value="GyrI-like"/>
    <property type="match status" value="1"/>
</dbReference>
<dbReference type="SUPFAM" id="SSF55136">
    <property type="entry name" value="Probable bacterial effector-binding domain"/>
    <property type="match status" value="1"/>
</dbReference>
<dbReference type="STRING" id="118062.MCBB_0295"/>